<dbReference type="RefSeq" id="XP_018479287.1">
    <property type="nucleotide sequence ID" value="XM_018623785.1"/>
</dbReference>
<dbReference type="PANTHER" id="PTHR42648">
    <property type="entry name" value="TRANSPOSASE, PUTATIVE-RELATED"/>
    <property type="match status" value="1"/>
</dbReference>
<evidence type="ECO:0000259" key="2">
    <source>
        <dbReference type="PROSITE" id="PS50994"/>
    </source>
</evidence>
<dbReference type="GO" id="GO:0015074">
    <property type="term" value="P:DNA integration"/>
    <property type="evidence" value="ECO:0007669"/>
    <property type="project" value="InterPro"/>
</dbReference>
<keyword evidence="3" id="KW-1185">Reference proteome</keyword>
<organism evidence="3 4">
    <name type="scientific">Raphanus sativus</name>
    <name type="common">Radish</name>
    <name type="synonym">Raphanus raphanistrum var. sativus</name>
    <dbReference type="NCBI Taxonomy" id="3726"/>
    <lineage>
        <taxon>Eukaryota</taxon>
        <taxon>Viridiplantae</taxon>
        <taxon>Streptophyta</taxon>
        <taxon>Embryophyta</taxon>
        <taxon>Tracheophyta</taxon>
        <taxon>Spermatophyta</taxon>
        <taxon>Magnoliopsida</taxon>
        <taxon>eudicotyledons</taxon>
        <taxon>Gunneridae</taxon>
        <taxon>Pentapetalae</taxon>
        <taxon>rosids</taxon>
        <taxon>malvids</taxon>
        <taxon>Brassicales</taxon>
        <taxon>Brassicaceae</taxon>
        <taxon>Brassiceae</taxon>
        <taxon>Raphanus</taxon>
    </lineage>
</organism>
<dbReference type="AlphaFoldDB" id="A0A6J0N3Q4"/>
<feature type="region of interest" description="Disordered" evidence="1">
    <location>
        <begin position="233"/>
        <end position="281"/>
    </location>
</feature>
<accession>A0A6J0N3Q4</accession>
<evidence type="ECO:0000313" key="4">
    <source>
        <dbReference type="RefSeq" id="XP_018479287.1"/>
    </source>
</evidence>
<evidence type="ECO:0000256" key="1">
    <source>
        <dbReference type="SAM" id="MobiDB-lite"/>
    </source>
</evidence>
<name>A0A6J0N3Q4_RAPSA</name>
<dbReference type="OrthoDB" id="1102835at2759"/>
<proteinExistence type="predicted"/>
<feature type="compositionally biased region" description="Low complexity" evidence="1">
    <location>
        <begin position="258"/>
        <end position="273"/>
    </location>
</feature>
<dbReference type="Pfam" id="PF25597">
    <property type="entry name" value="SH3_retrovirus"/>
    <property type="match status" value="1"/>
</dbReference>
<dbReference type="Pfam" id="PF00665">
    <property type="entry name" value="rve"/>
    <property type="match status" value="1"/>
</dbReference>
<dbReference type="GO" id="GO:0003676">
    <property type="term" value="F:nucleic acid binding"/>
    <property type="evidence" value="ECO:0007669"/>
    <property type="project" value="InterPro"/>
</dbReference>
<dbReference type="PROSITE" id="PS50994">
    <property type="entry name" value="INTEGRASE"/>
    <property type="match status" value="1"/>
</dbReference>
<feature type="region of interest" description="Disordered" evidence="1">
    <location>
        <begin position="708"/>
        <end position="761"/>
    </location>
</feature>
<dbReference type="InterPro" id="IPR057670">
    <property type="entry name" value="SH3_retrovirus"/>
</dbReference>
<feature type="compositionally biased region" description="Basic and acidic residues" evidence="1">
    <location>
        <begin position="721"/>
        <end position="731"/>
    </location>
</feature>
<feature type="compositionally biased region" description="Gly residues" evidence="1">
    <location>
        <begin position="307"/>
        <end position="324"/>
    </location>
</feature>
<reference evidence="4" key="2">
    <citation type="submission" date="2025-08" db="UniProtKB">
        <authorList>
            <consortium name="RefSeq"/>
        </authorList>
    </citation>
    <scope>IDENTIFICATION</scope>
    <source>
        <tissue evidence="4">Leaf</tissue>
    </source>
</reference>
<dbReference type="Gene3D" id="3.30.420.10">
    <property type="entry name" value="Ribonuclease H-like superfamily/Ribonuclease H"/>
    <property type="match status" value="1"/>
</dbReference>
<feature type="region of interest" description="Disordered" evidence="1">
    <location>
        <begin position="1"/>
        <end position="20"/>
    </location>
</feature>
<dbReference type="KEGG" id="rsz:108850218"/>
<feature type="domain" description="Integrase catalytic" evidence="2">
    <location>
        <begin position="423"/>
        <end position="598"/>
    </location>
</feature>
<evidence type="ECO:0000313" key="3">
    <source>
        <dbReference type="Proteomes" id="UP000504610"/>
    </source>
</evidence>
<sequence>MGEGDQSSVTKSGTTDSRSVANATPYSLHASDNPGAMITLVTLTGENYSEWSSEMTNALRAKRKLGFVDGSIPKPLADDTNLELWLSVNSMIVGWIRTSIEPRVRSTVTLVQDSHKLWENLRKRFSVGNKVRVHHLKEQLASCRQDGQPVIEFFGRLSKLWEELDMYSPLPSCTCSAALEIEKAREAEKMHQFVMGLDETRFGGICQSIISSDSEMDIGEIYAKVVREEQRLNSAKDRETQQNTVGFATKAETEQATSRPGSVSSGVSSGRRSPCAHCGRTGHDKTTCWQLIGYPDWWEERAPSNRGSGGASRGGSRGGRGRGSPGFDRSRNTGTRMINERARPSSDKLSGKTRHGDLILDTGASHHMTGDFALLVNTSAIPPCPVGFADGNKTFATHIGNLPLTDRVTLEKDRFTRTLIGAGRERDGVYYFQDVMAARVHRMTGSVGPYRTRSSSGAVYFLTIVDDYSRAVWTYLLLEKSEVKTVLQNFCTMTHQQFGKPVKIVRSDNGTEFTCLGSYFRQHGVVHQTSCVATPQQNGRVERKHRHILNVSRALLFQSKLPVKFWGEAVMTAAHVINRTPTKVLQGRSPYEILYGTKPQYEHLRVFGSLCYTHHRSRDRDKFGPRSRRCIFVGYPFGQKGWKVYDLEKKEFIISLDVVFYETEFPMASALVSPQPSLSSPTAYSDDDWLLQAESEQMLDERGSINIDLSHAPEPVTDDALSSRDLTETEHTTGSLPPLPVFPAVSTTTQQPPEEVLGRGQRVRAPPVKFRDYVAYNTACIHTHLAPTPTDPSVSSNSVSGKTPYPLVEYLSDLPFSPSHRAFLAAVNAGVIPKSYKEAVKQKVWRVAVKDEVGALEDQGTWDVTDLPPGKVALGSHWIFTIKYN</sequence>
<feature type="region of interest" description="Disordered" evidence="1">
    <location>
        <begin position="300"/>
        <end position="354"/>
    </location>
</feature>
<dbReference type="SUPFAM" id="SSF53098">
    <property type="entry name" value="Ribonuclease H-like"/>
    <property type="match status" value="1"/>
</dbReference>
<dbReference type="InterPro" id="IPR012337">
    <property type="entry name" value="RNaseH-like_sf"/>
</dbReference>
<dbReference type="InterPro" id="IPR001584">
    <property type="entry name" value="Integrase_cat-core"/>
</dbReference>
<dbReference type="Proteomes" id="UP000504610">
    <property type="component" value="Chromosome 4"/>
</dbReference>
<dbReference type="Pfam" id="PF14244">
    <property type="entry name" value="Retrotran_gag_3"/>
    <property type="match status" value="1"/>
</dbReference>
<gene>
    <name evidence="4" type="primary">LOC108850218</name>
</gene>
<dbReference type="PANTHER" id="PTHR42648:SF31">
    <property type="entry name" value="RNA-DIRECTED DNA POLYMERASE"/>
    <property type="match status" value="1"/>
</dbReference>
<dbReference type="InterPro" id="IPR039537">
    <property type="entry name" value="Retrotran_Ty1/copia-like"/>
</dbReference>
<reference evidence="3" key="1">
    <citation type="journal article" date="2019" name="Database">
        <title>The radish genome database (RadishGD): an integrated information resource for radish genomics.</title>
        <authorList>
            <person name="Yu H.J."/>
            <person name="Baek S."/>
            <person name="Lee Y.J."/>
            <person name="Cho A."/>
            <person name="Mun J.H."/>
        </authorList>
    </citation>
    <scope>NUCLEOTIDE SEQUENCE [LARGE SCALE GENOMIC DNA]</scope>
    <source>
        <strain evidence="3">cv. WK10039</strain>
    </source>
</reference>
<dbReference type="InterPro" id="IPR029472">
    <property type="entry name" value="Copia-like_N"/>
</dbReference>
<dbReference type="GeneID" id="108850218"/>
<dbReference type="InterPro" id="IPR036397">
    <property type="entry name" value="RNaseH_sf"/>
</dbReference>
<feature type="compositionally biased region" description="Basic and acidic residues" evidence="1">
    <location>
        <begin position="338"/>
        <end position="354"/>
    </location>
</feature>
<protein>
    <submittedName>
        <fullName evidence="4">Uncharacterized protein LOC108850218</fullName>
    </submittedName>
</protein>